<dbReference type="InterPro" id="IPR052184">
    <property type="entry name" value="SDR_enzymes"/>
</dbReference>
<reference evidence="1 2" key="1">
    <citation type="submission" date="2016-04" db="EMBL/GenBank/DDBJ databases">
        <title>Draft genome of Fonsecaea erecta CBS 125763.</title>
        <authorList>
            <person name="Weiss V.A."/>
            <person name="Vicente V.A."/>
            <person name="Raittz R.T."/>
            <person name="Moreno L.F."/>
            <person name="De Souza E.M."/>
            <person name="Pedrosa F.O."/>
            <person name="Steffens M.B."/>
            <person name="Faoro H."/>
            <person name="Tadra-Sfeir M.Z."/>
            <person name="Najafzadeh M.J."/>
            <person name="Felipe M.S."/>
            <person name="Teixeira M."/>
            <person name="Sun J."/>
            <person name="Xi L."/>
            <person name="Gomes R."/>
            <person name="De Azevedo C.M."/>
            <person name="Salgado C.G."/>
            <person name="Da Silva M.B."/>
            <person name="Nascimento M.F."/>
            <person name="Queiroz-Telles F."/>
            <person name="Attili D.S."/>
            <person name="Gorbushina A."/>
        </authorList>
    </citation>
    <scope>NUCLEOTIDE SEQUENCE [LARGE SCALE GENOMIC DNA]</scope>
    <source>
        <strain evidence="1 2">CBS 125763</strain>
    </source>
</reference>
<dbReference type="PANTHER" id="PTHR45458:SF1">
    <property type="entry name" value="SHORT CHAIN DEHYDROGENASE"/>
    <property type="match status" value="1"/>
</dbReference>
<dbReference type="OrthoDB" id="9876299at2759"/>
<name>A0A178ZT52_9EURO</name>
<dbReference type="PANTHER" id="PTHR45458">
    <property type="entry name" value="SHORT-CHAIN DEHYDROGENASE/REDUCTASE SDR"/>
    <property type="match status" value="1"/>
</dbReference>
<dbReference type="Gene3D" id="3.40.50.720">
    <property type="entry name" value="NAD(P)-binding Rossmann-like Domain"/>
    <property type="match status" value="1"/>
</dbReference>
<dbReference type="EMBL" id="LVYI01000002">
    <property type="protein sequence ID" value="OAP62978.1"/>
    <property type="molecule type" value="Genomic_DNA"/>
</dbReference>
<dbReference type="RefSeq" id="XP_018696345.1">
    <property type="nucleotide sequence ID" value="XM_018833721.1"/>
</dbReference>
<dbReference type="GeneID" id="30006375"/>
<accession>A0A178ZT52</accession>
<dbReference type="AlphaFoldDB" id="A0A178ZT52"/>
<dbReference type="Proteomes" id="UP000078343">
    <property type="component" value="Unassembled WGS sequence"/>
</dbReference>
<keyword evidence="2" id="KW-1185">Reference proteome</keyword>
<proteinExistence type="predicted"/>
<organism evidence="1 2">
    <name type="scientific">Fonsecaea erecta</name>
    <dbReference type="NCBI Taxonomy" id="1367422"/>
    <lineage>
        <taxon>Eukaryota</taxon>
        <taxon>Fungi</taxon>
        <taxon>Dikarya</taxon>
        <taxon>Ascomycota</taxon>
        <taxon>Pezizomycotina</taxon>
        <taxon>Eurotiomycetes</taxon>
        <taxon>Chaetothyriomycetidae</taxon>
        <taxon>Chaetothyriales</taxon>
        <taxon>Herpotrichiellaceae</taxon>
        <taxon>Fonsecaea</taxon>
    </lineage>
</organism>
<evidence type="ECO:0000313" key="1">
    <source>
        <dbReference type="EMBL" id="OAP62978.1"/>
    </source>
</evidence>
<dbReference type="SUPFAM" id="SSF51735">
    <property type="entry name" value="NAD(P)-binding Rossmann-fold domains"/>
    <property type="match status" value="1"/>
</dbReference>
<dbReference type="InterPro" id="IPR036291">
    <property type="entry name" value="NAD(P)-bd_dom_sf"/>
</dbReference>
<dbReference type="GO" id="GO:0016616">
    <property type="term" value="F:oxidoreductase activity, acting on the CH-OH group of donors, NAD or NADP as acceptor"/>
    <property type="evidence" value="ECO:0007669"/>
    <property type="project" value="TreeGrafter"/>
</dbReference>
<protein>
    <submittedName>
        <fullName evidence="1">Uncharacterized protein</fullName>
    </submittedName>
</protein>
<dbReference type="Pfam" id="PF00106">
    <property type="entry name" value="adh_short"/>
    <property type="match status" value="1"/>
</dbReference>
<sequence length="284" mass="31218">MAPSTWVVIGASRGIGLELVRQLLDQGNQVIAAVRSPATANHIWQLAAKQTRPAACLIEQCDVTDESSIDAFVSAMGRLVAKGMRLDNIVLNAGMLKYPNRATDMYDPRTPREHLLHLKSFTDFALHLHTNTIGPIIIAQKLLNLNSAVPPSKVIFISSDSGSTSLFRDHEDGFGAYSASKAALNQMLRHMAAELKRKGGKYEDVCVLAMHPGEVQTDMANINVDWEVEGIITPEESVTQMLQVIAEKGKDDSGTFWSILGEGSKVLVRNEYQQQEHKVCTSYN</sequence>
<dbReference type="InterPro" id="IPR002347">
    <property type="entry name" value="SDR_fam"/>
</dbReference>
<gene>
    <name evidence="1" type="ORF">AYL99_02205</name>
</gene>
<comment type="caution">
    <text evidence="1">The sequence shown here is derived from an EMBL/GenBank/DDBJ whole genome shotgun (WGS) entry which is preliminary data.</text>
</comment>
<evidence type="ECO:0000313" key="2">
    <source>
        <dbReference type="Proteomes" id="UP000078343"/>
    </source>
</evidence>
<dbReference type="PRINTS" id="PR00081">
    <property type="entry name" value="GDHRDH"/>
</dbReference>